<keyword evidence="3" id="KW-1185">Reference proteome</keyword>
<dbReference type="PANTHER" id="PTHR30383">
    <property type="entry name" value="THIOESTERASE 1/PROTEASE 1/LYSOPHOSPHOLIPASE L1"/>
    <property type="match status" value="1"/>
</dbReference>
<feature type="chain" id="PRO_5031212760" description="GDSL-like Lipase/Acylhydrolase" evidence="1">
    <location>
        <begin position="30"/>
        <end position="258"/>
    </location>
</feature>
<name>A0A7W5E208_9BACT</name>
<organism evidence="2 3">
    <name type="scientific">Aporhodopirellula rubra</name>
    <dbReference type="NCBI Taxonomy" id="980271"/>
    <lineage>
        <taxon>Bacteria</taxon>
        <taxon>Pseudomonadati</taxon>
        <taxon>Planctomycetota</taxon>
        <taxon>Planctomycetia</taxon>
        <taxon>Pirellulales</taxon>
        <taxon>Pirellulaceae</taxon>
        <taxon>Aporhodopirellula</taxon>
    </lineage>
</organism>
<dbReference type="Proteomes" id="UP000536179">
    <property type="component" value="Unassembled WGS sequence"/>
</dbReference>
<dbReference type="RefSeq" id="WP_184306124.1">
    <property type="nucleotide sequence ID" value="NZ_JACHXU010000012.1"/>
</dbReference>
<dbReference type="PANTHER" id="PTHR30383:SF26">
    <property type="entry name" value="SGNH HYDROLASE-TYPE ESTERASE DOMAIN-CONTAINING PROTEIN"/>
    <property type="match status" value="1"/>
</dbReference>
<dbReference type="InterPro" id="IPR036514">
    <property type="entry name" value="SGNH_hydro_sf"/>
</dbReference>
<dbReference type="EMBL" id="JACHXU010000012">
    <property type="protein sequence ID" value="MBB3207842.1"/>
    <property type="molecule type" value="Genomic_DNA"/>
</dbReference>
<dbReference type="CDD" id="cd00229">
    <property type="entry name" value="SGNH_hydrolase"/>
    <property type="match status" value="1"/>
</dbReference>
<protein>
    <recommendedName>
        <fullName evidence="4">GDSL-like Lipase/Acylhydrolase</fullName>
    </recommendedName>
</protein>
<evidence type="ECO:0008006" key="4">
    <source>
        <dbReference type="Google" id="ProtNLM"/>
    </source>
</evidence>
<accession>A0A7W5E208</accession>
<sequence>MKINRMLKFPVAVSASLILLFASTAGARAQELADKEELYTGKEYHSAFANPKDDPSLPNVLIIGDSISIGYTVDVRKKLSGKADVFRIPTNGKYAAHGLEKLEQWLGQRQWDVIHFNWGLWDVCYRHPMSKAQGHRDKVNGTLTASPEEYRQTLEKIVERLIETKAKLIWCATTPVPEFEVGRNVGDEIKYNRIAESIMKKNHIAINDLHAHALQRLPEIQIKKGDVHFTKPGYAFLAEQVAREIASALDSLDDMSDE</sequence>
<proteinExistence type="predicted"/>
<evidence type="ECO:0000313" key="2">
    <source>
        <dbReference type="EMBL" id="MBB3207842.1"/>
    </source>
</evidence>
<gene>
    <name evidence="2" type="ORF">FHS27_003669</name>
</gene>
<dbReference type="Gene3D" id="3.40.50.1110">
    <property type="entry name" value="SGNH hydrolase"/>
    <property type="match status" value="1"/>
</dbReference>
<dbReference type="GO" id="GO:0004622">
    <property type="term" value="F:phosphatidylcholine lysophospholipase activity"/>
    <property type="evidence" value="ECO:0007669"/>
    <property type="project" value="TreeGrafter"/>
</dbReference>
<dbReference type="SUPFAM" id="SSF52266">
    <property type="entry name" value="SGNH hydrolase"/>
    <property type="match status" value="1"/>
</dbReference>
<comment type="caution">
    <text evidence="2">The sequence shown here is derived from an EMBL/GenBank/DDBJ whole genome shotgun (WGS) entry which is preliminary data.</text>
</comment>
<dbReference type="InterPro" id="IPR051532">
    <property type="entry name" value="Ester_Hydrolysis_Enzymes"/>
</dbReference>
<reference evidence="2 3" key="1">
    <citation type="submission" date="2020-08" db="EMBL/GenBank/DDBJ databases">
        <title>Genomic Encyclopedia of Type Strains, Phase III (KMG-III): the genomes of soil and plant-associated and newly described type strains.</title>
        <authorList>
            <person name="Whitman W."/>
        </authorList>
    </citation>
    <scope>NUCLEOTIDE SEQUENCE [LARGE SCALE GENOMIC DNA]</scope>
    <source>
        <strain evidence="2 3">CECT 8075</strain>
    </source>
</reference>
<evidence type="ECO:0000256" key="1">
    <source>
        <dbReference type="SAM" id="SignalP"/>
    </source>
</evidence>
<dbReference type="AlphaFoldDB" id="A0A7W5E208"/>
<feature type="signal peptide" evidence="1">
    <location>
        <begin position="1"/>
        <end position="29"/>
    </location>
</feature>
<evidence type="ECO:0000313" key="3">
    <source>
        <dbReference type="Proteomes" id="UP000536179"/>
    </source>
</evidence>
<keyword evidence="1" id="KW-0732">Signal</keyword>